<organism evidence="7 8">
    <name type="scientific">Propionigenium maris DSM 9537</name>
    <dbReference type="NCBI Taxonomy" id="1123000"/>
    <lineage>
        <taxon>Bacteria</taxon>
        <taxon>Fusobacteriati</taxon>
        <taxon>Fusobacteriota</taxon>
        <taxon>Fusobacteriia</taxon>
        <taxon>Fusobacteriales</taxon>
        <taxon>Fusobacteriaceae</taxon>
        <taxon>Propionigenium</taxon>
    </lineage>
</organism>
<feature type="domain" description="Amine oxidase" evidence="6">
    <location>
        <begin position="12"/>
        <end position="490"/>
    </location>
</feature>
<dbReference type="InterPro" id="IPR008150">
    <property type="entry name" value="Phytoene_DH_bac_CS"/>
</dbReference>
<dbReference type="Gene3D" id="3.50.50.60">
    <property type="entry name" value="FAD/NAD(P)-binding domain"/>
    <property type="match status" value="2"/>
</dbReference>
<dbReference type="Pfam" id="PF01593">
    <property type="entry name" value="Amino_oxidase"/>
    <property type="match status" value="1"/>
</dbReference>
<keyword evidence="4 5" id="KW-0560">Oxidoreductase</keyword>
<name>A0A9W6LM28_9FUSO</name>
<evidence type="ECO:0000256" key="2">
    <source>
        <dbReference type="ARBA" id="ARBA00006046"/>
    </source>
</evidence>
<evidence type="ECO:0000256" key="1">
    <source>
        <dbReference type="ARBA" id="ARBA00004829"/>
    </source>
</evidence>
<evidence type="ECO:0000256" key="3">
    <source>
        <dbReference type="ARBA" id="ARBA00022746"/>
    </source>
</evidence>
<dbReference type="SUPFAM" id="SSF51905">
    <property type="entry name" value="FAD/NAD(P)-binding domain"/>
    <property type="match status" value="1"/>
</dbReference>
<sequence length="494" mass="56318">MKDIIVIGAGPGGLSTAMLLAHRGYNVRVFEKQGYIGGRNSQIKLGDYSFDMGPTFFLMKEILEEIFTETGRNLEDYVDLIEINPMYRLKFGEGKTFYPWSASEKERMIEEIERVFPGESGGYLEYLRREEEKFQRLIPCLQIPYSNLADLFKLNFIKALPYLDAHKSLYTSLGRYFKEDLLRLSFTFQAKYIGMSPWEAPGTFSIISYLEHKMGIYHVKGGLNRLSHAMAEAVVEDGGSIEVDCPVREILFEGRKAVGVELADGRRIEGDHVIMNADFAMGMKKLIPDALKDKYSDTNLQKKKYSCSTFMLYLGLDKVYEDLPHHNIIFAKNYRENIADITERKIISEDFSFYVQNASVSDPTLAPEGRSALYVLVPVPNNKSSIDWEREKHSYRDMVMRALENEGGFEGISESIEEERIITPADWEKEMDVYLGATFNLGHQVSQMLILRPHNKLEGYENLYIVGGGTHPGSGLPTIYESGRITANLIHREV</sequence>
<dbReference type="InterPro" id="IPR002937">
    <property type="entry name" value="Amino_oxidase"/>
</dbReference>
<dbReference type="PANTHER" id="PTHR43734:SF1">
    <property type="entry name" value="PHYTOENE DESATURASE"/>
    <property type="match status" value="1"/>
</dbReference>
<dbReference type="PROSITE" id="PS00982">
    <property type="entry name" value="PHYTOENE_DH"/>
    <property type="match status" value="1"/>
</dbReference>
<evidence type="ECO:0000256" key="4">
    <source>
        <dbReference type="ARBA" id="ARBA00023002"/>
    </source>
</evidence>
<protein>
    <submittedName>
        <fullName evidence="7">Phytoene desaturase</fullName>
    </submittedName>
</protein>
<reference evidence="7" key="1">
    <citation type="submission" date="2022-12" db="EMBL/GenBank/DDBJ databases">
        <title>Reference genome sequencing for broad-spectrum identification of bacterial and archaeal isolates by mass spectrometry.</title>
        <authorList>
            <person name="Sekiguchi Y."/>
            <person name="Tourlousse D.M."/>
        </authorList>
    </citation>
    <scope>NUCLEOTIDE SEQUENCE</scope>
    <source>
        <strain evidence="7">10succ1</strain>
    </source>
</reference>
<gene>
    <name evidence="7" type="primary">crtI</name>
    <name evidence="7" type="ORF">PM10SUCC1_05230</name>
</gene>
<dbReference type="InterPro" id="IPR036188">
    <property type="entry name" value="FAD/NAD-bd_sf"/>
</dbReference>
<proteinExistence type="inferred from homology"/>
<keyword evidence="3 5" id="KW-0125">Carotenoid biosynthesis</keyword>
<dbReference type="GO" id="GO:0016627">
    <property type="term" value="F:oxidoreductase activity, acting on the CH-CH group of donors"/>
    <property type="evidence" value="ECO:0007669"/>
    <property type="project" value="UniProtKB-ARBA"/>
</dbReference>
<dbReference type="NCBIfam" id="TIGR02734">
    <property type="entry name" value="crtI_fam"/>
    <property type="match status" value="1"/>
</dbReference>
<evidence type="ECO:0000259" key="6">
    <source>
        <dbReference type="Pfam" id="PF01593"/>
    </source>
</evidence>
<dbReference type="InterPro" id="IPR014105">
    <property type="entry name" value="Carotenoid/retinoid_OxRdtase"/>
</dbReference>
<dbReference type="PRINTS" id="PR00419">
    <property type="entry name" value="ADXRDTASE"/>
</dbReference>
<dbReference type="GO" id="GO:0016117">
    <property type="term" value="P:carotenoid biosynthetic process"/>
    <property type="evidence" value="ECO:0007669"/>
    <property type="project" value="UniProtKB-KW"/>
</dbReference>
<comment type="caution">
    <text evidence="7">The sequence shown here is derived from an EMBL/GenBank/DDBJ whole genome shotgun (WGS) entry which is preliminary data.</text>
</comment>
<comment type="pathway">
    <text evidence="1 5">Carotenoid biosynthesis.</text>
</comment>
<dbReference type="Proteomes" id="UP001144471">
    <property type="component" value="Unassembled WGS sequence"/>
</dbReference>
<evidence type="ECO:0000256" key="5">
    <source>
        <dbReference type="RuleBase" id="RU362075"/>
    </source>
</evidence>
<evidence type="ECO:0000313" key="8">
    <source>
        <dbReference type="Proteomes" id="UP001144471"/>
    </source>
</evidence>
<comment type="similarity">
    <text evidence="2 5">Belongs to the carotenoid/retinoid oxidoreductase family.</text>
</comment>
<dbReference type="AlphaFoldDB" id="A0A9W6LM28"/>
<dbReference type="PANTHER" id="PTHR43734">
    <property type="entry name" value="PHYTOENE DESATURASE"/>
    <property type="match status" value="1"/>
</dbReference>
<evidence type="ECO:0000313" key="7">
    <source>
        <dbReference type="EMBL" id="GLI55008.1"/>
    </source>
</evidence>
<dbReference type="EMBL" id="BSDY01000002">
    <property type="protein sequence ID" value="GLI55008.1"/>
    <property type="molecule type" value="Genomic_DNA"/>
</dbReference>
<dbReference type="RefSeq" id="WP_281833240.1">
    <property type="nucleotide sequence ID" value="NZ_BSDY01000002.1"/>
</dbReference>
<keyword evidence="8" id="KW-1185">Reference proteome</keyword>
<accession>A0A9W6LM28</accession>